<dbReference type="Proteomes" id="UP000887565">
    <property type="component" value="Unplaced"/>
</dbReference>
<feature type="chain" id="PRO_5037112031" evidence="1">
    <location>
        <begin position="27"/>
        <end position="144"/>
    </location>
</feature>
<keyword evidence="2" id="KW-1185">Reference proteome</keyword>
<proteinExistence type="predicted"/>
<accession>A0A915J0Y0</accession>
<name>A0A915J0Y0_ROMCU</name>
<feature type="signal peptide" evidence="1">
    <location>
        <begin position="1"/>
        <end position="26"/>
    </location>
</feature>
<dbReference type="WBParaSite" id="nRc.2.0.1.t19759-RA">
    <property type="protein sequence ID" value="nRc.2.0.1.t19759-RA"/>
    <property type="gene ID" value="nRc.2.0.1.g19759"/>
</dbReference>
<evidence type="ECO:0000256" key="1">
    <source>
        <dbReference type="SAM" id="SignalP"/>
    </source>
</evidence>
<sequence>MKLPIILCKFLSIFPVLFLLIGAGRRNEHQQESNNKKVFRIFRNSFTKALKNARPLEEESLYKTDAEVEDQQQVFYDENDHHQQKDNQNYMTRMSARKKSTCETFNSTKDQSTNFNEQKNSYTHWYSATEGLYLKDLSNCQNPY</sequence>
<evidence type="ECO:0000313" key="2">
    <source>
        <dbReference type="Proteomes" id="UP000887565"/>
    </source>
</evidence>
<organism evidence="2 3">
    <name type="scientific">Romanomermis culicivorax</name>
    <name type="common">Nematode worm</name>
    <dbReference type="NCBI Taxonomy" id="13658"/>
    <lineage>
        <taxon>Eukaryota</taxon>
        <taxon>Metazoa</taxon>
        <taxon>Ecdysozoa</taxon>
        <taxon>Nematoda</taxon>
        <taxon>Enoplea</taxon>
        <taxon>Dorylaimia</taxon>
        <taxon>Mermithida</taxon>
        <taxon>Mermithoidea</taxon>
        <taxon>Mermithidae</taxon>
        <taxon>Romanomermis</taxon>
    </lineage>
</organism>
<protein>
    <submittedName>
        <fullName evidence="3">Uncharacterized protein</fullName>
    </submittedName>
</protein>
<evidence type="ECO:0000313" key="3">
    <source>
        <dbReference type="WBParaSite" id="nRc.2.0.1.t19759-RA"/>
    </source>
</evidence>
<dbReference type="AlphaFoldDB" id="A0A915J0Y0"/>
<reference evidence="3" key="1">
    <citation type="submission" date="2022-11" db="UniProtKB">
        <authorList>
            <consortium name="WormBaseParasite"/>
        </authorList>
    </citation>
    <scope>IDENTIFICATION</scope>
</reference>
<keyword evidence="1" id="KW-0732">Signal</keyword>